<dbReference type="InterPro" id="IPR036187">
    <property type="entry name" value="DNA_mismatch_repair_MutS_sf"/>
</dbReference>
<dbReference type="SMART" id="SM00382">
    <property type="entry name" value="AAA"/>
    <property type="match status" value="2"/>
</dbReference>
<feature type="domain" description="AAA+ ATPase" evidence="4">
    <location>
        <begin position="711"/>
        <end position="865"/>
    </location>
</feature>
<dbReference type="RefSeq" id="WP_211339706.1">
    <property type="nucleotide sequence ID" value="NZ_RBKU01000001.1"/>
</dbReference>
<protein>
    <submittedName>
        <fullName evidence="6">MutS-like protein</fullName>
    </submittedName>
</protein>
<evidence type="ECO:0000259" key="4">
    <source>
        <dbReference type="SMART" id="SM00382"/>
    </source>
</evidence>
<dbReference type="InterPro" id="IPR000432">
    <property type="entry name" value="DNA_mismatch_repair_MutS_C"/>
</dbReference>
<evidence type="ECO:0000256" key="2">
    <source>
        <dbReference type="ARBA" id="ARBA00022840"/>
    </source>
</evidence>
<dbReference type="GO" id="GO:0030983">
    <property type="term" value="F:mismatched DNA binding"/>
    <property type="evidence" value="ECO:0007669"/>
    <property type="project" value="InterPro"/>
</dbReference>
<feature type="domain" description="DNA mismatch repair proteins mutS family" evidence="5">
    <location>
        <begin position="258"/>
        <end position="449"/>
    </location>
</feature>
<dbReference type="InterPro" id="IPR003593">
    <property type="entry name" value="AAA+_ATPase"/>
</dbReference>
<dbReference type="PANTHER" id="PTHR11361">
    <property type="entry name" value="DNA MISMATCH REPAIR PROTEIN MUTS FAMILY MEMBER"/>
    <property type="match status" value="1"/>
</dbReference>
<dbReference type="Pfam" id="PF00488">
    <property type="entry name" value="MutS_V"/>
    <property type="match status" value="2"/>
</dbReference>
<dbReference type="PANTHER" id="PTHR11361:SF99">
    <property type="entry name" value="DNA MISMATCH REPAIR PROTEIN"/>
    <property type="match status" value="1"/>
</dbReference>
<dbReference type="InterPro" id="IPR045076">
    <property type="entry name" value="MutS"/>
</dbReference>
<dbReference type="InterPro" id="IPR027417">
    <property type="entry name" value="P-loop_NTPase"/>
</dbReference>
<dbReference type="AlphaFoldDB" id="A0A495J7I6"/>
<evidence type="ECO:0000313" key="7">
    <source>
        <dbReference type="Proteomes" id="UP000268007"/>
    </source>
</evidence>
<name>A0A495J7I6_9SPHI</name>
<keyword evidence="3" id="KW-0238">DNA-binding</keyword>
<evidence type="ECO:0000259" key="5">
    <source>
        <dbReference type="SMART" id="SM00534"/>
    </source>
</evidence>
<accession>A0A495J7I6</accession>
<comment type="caution">
    <text evidence="6">The sequence shown here is derived from an EMBL/GenBank/DDBJ whole genome shotgun (WGS) entry which is preliminary data.</text>
</comment>
<proteinExistence type="predicted"/>
<dbReference type="GO" id="GO:0006298">
    <property type="term" value="P:mismatch repair"/>
    <property type="evidence" value="ECO:0007669"/>
    <property type="project" value="InterPro"/>
</dbReference>
<dbReference type="Gene3D" id="3.40.50.300">
    <property type="entry name" value="P-loop containing nucleotide triphosphate hydrolases"/>
    <property type="match status" value="2"/>
</dbReference>
<evidence type="ECO:0000313" key="6">
    <source>
        <dbReference type="EMBL" id="RKR83979.1"/>
    </source>
</evidence>
<gene>
    <name evidence="6" type="ORF">BDD43_4195</name>
</gene>
<dbReference type="GO" id="GO:0140664">
    <property type="term" value="F:ATP-dependent DNA damage sensor activity"/>
    <property type="evidence" value="ECO:0007669"/>
    <property type="project" value="InterPro"/>
</dbReference>
<dbReference type="SUPFAM" id="SSF48334">
    <property type="entry name" value="DNA repair protein MutS, domain III"/>
    <property type="match status" value="2"/>
</dbReference>
<feature type="domain" description="AAA+ ATPase" evidence="4">
    <location>
        <begin position="257"/>
        <end position="403"/>
    </location>
</feature>
<evidence type="ECO:0000256" key="3">
    <source>
        <dbReference type="ARBA" id="ARBA00023125"/>
    </source>
</evidence>
<dbReference type="Proteomes" id="UP000268007">
    <property type="component" value="Unassembled WGS sequence"/>
</dbReference>
<dbReference type="SUPFAM" id="SSF52540">
    <property type="entry name" value="P-loop containing nucleoside triphosphate hydrolases"/>
    <property type="match status" value="2"/>
</dbReference>
<dbReference type="SMART" id="SM00534">
    <property type="entry name" value="MUTSac"/>
    <property type="match status" value="2"/>
</dbReference>
<keyword evidence="1" id="KW-0547">Nucleotide-binding</keyword>
<keyword evidence="7" id="KW-1185">Reference proteome</keyword>
<organism evidence="6 7">
    <name type="scientific">Mucilaginibacter gracilis</name>
    <dbReference type="NCBI Taxonomy" id="423350"/>
    <lineage>
        <taxon>Bacteria</taxon>
        <taxon>Pseudomonadati</taxon>
        <taxon>Bacteroidota</taxon>
        <taxon>Sphingobacteriia</taxon>
        <taxon>Sphingobacteriales</taxon>
        <taxon>Sphingobacteriaceae</taxon>
        <taxon>Mucilaginibacter</taxon>
    </lineage>
</organism>
<reference evidence="6 7" key="1">
    <citation type="submission" date="2018-10" db="EMBL/GenBank/DDBJ databases">
        <title>Genomic Encyclopedia of Archaeal and Bacterial Type Strains, Phase II (KMG-II): from individual species to whole genera.</title>
        <authorList>
            <person name="Goeker M."/>
        </authorList>
    </citation>
    <scope>NUCLEOTIDE SEQUENCE [LARGE SCALE GENOMIC DNA]</scope>
    <source>
        <strain evidence="6 7">DSM 18602</strain>
    </source>
</reference>
<dbReference type="EMBL" id="RBKU01000001">
    <property type="protein sequence ID" value="RKR83979.1"/>
    <property type="molecule type" value="Genomic_DNA"/>
</dbReference>
<dbReference type="Gene3D" id="1.10.1420.10">
    <property type="match status" value="2"/>
</dbReference>
<sequence length="898" mass="101333">MAFYIDNQTLEDINVFGKKGRASVFNLYNVTKTRGGAKILENIFRYPLSDERAINRRSSIIRHMMDSGVEFSFSGELFDTIEHYLANIDTRTKLIVEDNFVQRKLKGAVGADNEYKQLHKGLLAIIEILHLLHVFAGKMELDSFKSPYHEELEKVYSLLRDPELRPFLDKLEAKKMSFSKTAELDTLARFKVREKLLGILDYIYHLDVYIAVATVASRLGFSFAAALPSYSTQLDVEGMYHPMVNNAVPNTIKTDENGNVLFLTGANMAGKSTFMKTLGLTMFLAHAGFPVPVKKMKFSVLDGMFTTINLPDNLGTGFSHFYAEVMRVKKVAGHLGKSKRLLVIFDELFRGTNVKDAYDATVAIAEAFATRLDCLFVISTHIIEAGEILRSRSKNVRFIYLPTIMEGTTAKYTYTLNEGITTDRHGMMIVNNENVLNILGSDKAIKESSQNPIKRFAVDKQTLEDLNLLGEFRPDSIFNIYKCARTRGGKALLEEMFLNPLTDAGLINERIDLFKYFQDEKHSFLPNNEVFERAEQYLQFAGQGSAATSLINMGQKLLMQYLANDREFQMIKEGLAAAVTLIAHFKIYVSQLNRKDLPSSMLPAIENLDRLFSDKKLLWISKDESGEITWRQIAKHDYLLRRVYHQEMQQLLKTLYEIDLYTSVGELASKRGFVFPDAIPFNTMDNQISIDQFYHPGLPGAVANHITISKEKNVIFLTGANMAGKSTLMKAFSVSVYLAHMGFPIAAKSMKFSVQDGIYTSINVSDNLTLGHSHFYAEVLRVKHIAKEVAEGKKLVVVFDELFKGTNVQDAFDATLAATAAFGGHRDCSYVISTHIIEVGEALREGGNNFQFSYLPTIMEGVVPRYTYKLTNGITEDRQGMIIINNEKILELITDRPQ</sequence>
<keyword evidence="2" id="KW-0067">ATP-binding</keyword>
<evidence type="ECO:0000256" key="1">
    <source>
        <dbReference type="ARBA" id="ARBA00022741"/>
    </source>
</evidence>
<dbReference type="GO" id="GO:0005524">
    <property type="term" value="F:ATP binding"/>
    <property type="evidence" value="ECO:0007669"/>
    <property type="project" value="UniProtKB-KW"/>
</dbReference>
<feature type="domain" description="DNA mismatch repair proteins mutS family" evidence="5">
    <location>
        <begin position="712"/>
        <end position="891"/>
    </location>
</feature>